<comment type="caution">
    <text evidence="1">The sequence shown here is derived from an EMBL/GenBank/DDBJ whole genome shotgun (WGS) entry which is preliminary data.</text>
</comment>
<dbReference type="RefSeq" id="WP_369741865.1">
    <property type="nucleotide sequence ID" value="NZ_JBGEDP010000002.1"/>
</dbReference>
<gene>
    <name evidence="1" type="ORF">AB8998_29400</name>
</gene>
<accession>A0ABV4CC07</accession>
<keyword evidence="2" id="KW-1185">Reference proteome</keyword>
<evidence type="ECO:0000313" key="1">
    <source>
        <dbReference type="EMBL" id="MEY8018795.1"/>
    </source>
</evidence>
<protein>
    <submittedName>
        <fullName evidence="1">Uncharacterized protein</fullName>
    </submittedName>
</protein>
<sequence length="261" mass="30493">MGQVFDGDRLDLGFTAGSRDTSFAYTRFWVLKRLLMRARDGSLNVDWRETLHGEWFAEQPARDQAHWDTTTLVLREMIERPRADWEPHMARGDWERALDAWYRESLALCDYYEVLEAWRRHVAVDEQRLRMRARLEDVLARMLGDQPVNWYYYSEFARQTFGRTETFLQGMPDPTPGSQYGERLMRIAIGAYYRSALAAAGRQIDWRAWYCEQLVKVDPEATQTLRASIQREHSAAWVTRLPDYWTTPSSVTSGAIPPGLS</sequence>
<dbReference type="Proteomes" id="UP001564760">
    <property type="component" value="Unassembled WGS sequence"/>
</dbReference>
<organism evidence="1 2">
    <name type="scientific">Mycobacterium servetii</name>
    <dbReference type="NCBI Taxonomy" id="3237418"/>
    <lineage>
        <taxon>Bacteria</taxon>
        <taxon>Bacillati</taxon>
        <taxon>Actinomycetota</taxon>
        <taxon>Actinomycetes</taxon>
        <taxon>Mycobacteriales</taxon>
        <taxon>Mycobacteriaceae</taxon>
        <taxon>Mycobacterium</taxon>
    </lineage>
</organism>
<proteinExistence type="predicted"/>
<dbReference type="EMBL" id="JBGEDP010000002">
    <property type="protein sequence ID" value="MEY8018795.1"/>
    <property type="molecule type" value="Genomic_DNA"/>
</dbReference>
<evidence type="ECO:0000313" key="2">
    <source>
        <dbReference type="Proteomes" id="UP001564760"/>
    </source>
</evidence>
<name>A0ABV4CC07_9MYCO</name>
<reference evidence="1 2" key="1">
    <citation type="submission" date="2024-08" db="EMBL/GenBank/DDBJ databases">
        <title>Mycobacterium servetensis sp. nov., a novel rapid-growing mycobacterial species recovered from a human patient in Zaragoza, Spain.</title>
        <authorList>
            <person name="Tristancho-Baro A.I."/>
            <person name="Buenestado-Serrano S."/>
            <person name="Garcia De Viedma D."/>
            <person name="Milagro-Beamonte A."/>
            <person name="Burillo N."/>
            <person name="Sanz S."/>
            <person name="Lopez-Calleja A.I."/>
            <person name="Penas-Utrilla D."/>
            <person name="Guardingo M."/>
            <person name="Garcia M.J."/>
            <person name="Vinuelas-Bayon J."/>
        </authorList>
    </citation>
    <scope>NUCLEOTIDE SEQUENCE [LARGE SCALE GENOMIC DNA]</scope>
    <source>
        <strain evidence="2">HUMS_12744610</strain>
    </source>
</reference>